<proteinExistence type="predicted"/>
<dbReference type="AlphaFoldDB" id="A0A4Q7YNP8"/>
<evidence type="ECO:0000259" key="9">
    <source>
        <dbReference type="Pfam" id="PF06808"/>
    </source>
</evidence>
<feature type="transmembrane region" description="Helical" evidence="8">
    <location>
        <begin position="421"/>
        <end position="441"/>
    </location>
</feature>
<feature type="transmembrane region" description="Helical" evidence="8">
    <location>
        <begin position="227"/>
        <end position="248"/>
    </location>
</feature>
<dbReference type="Pfam" id="PF06808">
    <property type="entry name" value="DctM"/>
    <property type="match status" value="1"/>
</dbReference>
<feature type="transmembrane region" description="Helical" evidence="8">
    <location>
        <begin position="382"/>
        <end position="409"/>
    </location>
</feature>
<feature type="transmembrane region" description="Helical" evidence="8">
    <location>
        <begin position="192"/>
        <end position="215"/>
    </location>
</feature>
<evidence type="ECO:0000256" key="4">
    <source>
        <dbReference type="ARBA" id="ARBA00022692"/>
    </source>
</evidence>
<reference evidence="10 11" key="1">
    <citation type="submission" date="2019-02" db="EMBL/GenBank/DDBJ databases">
        <title>Genomic Encyclopedia of Type Strains, Phase IV (KMG-IV): sequencing the most valuable type-strain genomes for metagenomic binning, comparative biology and taxonomic classification.</title>
        <authorList>
            <person name="Goeker M."/>
        </authorList>
    </citation>
    <scope>NUCLEOTIDE SEQUENCE [LARGE SCALE GENOMIC DNA]</scope>
    <source>
        <strain evidence="10 11">DSM 105135</strain>
    </source>
</reference>
<dbReference type="OrthoDB" id="8627919at2"/>
<evidence type="ECO:0000256" key="1">
    <source>
        <dbReference type="ARBA" id="ARBA00004429"/>
    </source>
</evidence>
<dbReference type="EMBL" id="SHKX01000013">
    <property type="protein sequence ID" value="RZU38275.1"/>
    <property type="molecule type" value="Genomic_DNA"/>
</dbReference>
<feature type="transmembrane region" description="Helical" evidence="8">
    <location>
        <begin position="160"/>
        <end position="180"/>
    </location>
</feature>
<sequence length="699" mass="77018">MNDKPVFLSRSSNEWLFSLPVFCLLLLTLIIGTGEMIHGQLLRVGERIFGDPATGVQYFMLRADPTKPECNPHPDVDAEVQKQVSAKTNPGNDIDSLFADEPLDPVAVRESVITAAQLCQEKHNGYTVVSQHITPALKAYRLFETAFFAVFRFGTENRSVILVLMVVLAATLTTISRHHITLRPPHSRLDYRFSAAALAIANGFLLASTIAYMSLESSSNIPVEHPAIDYLWLIFFAAMLIMSVVHFIKPPQDAVPGGKVAKALLAVPIYAVMAIICGVFFLSRGHYAGLAIYLGKMNELSGIFLNLSLYIWCGMLLKQTRVVDMFLNILRPWNFSPEILTYLILLAAAIPTAYTGASGIFVIAAGGIVFREVLASGASRQYALAATAMSGSLGVVINPCLLVVVIAAMNKEVTTSQLYGWGDDVFFLTSTLFLIVSLLVARTKLRLAPPREAIPGMMKGFANVSPYIVITIGVVAFYQYLLNTKLDEFTASMIMPFIMLAIVAFDKLRRDAKTSVNVNPQLADDRRVGFEQAVRFATTETIGHMGALIILMGLSLCVGGMVERSEIMDYAPKEFSSIWMAMTFLVITKVLLGMIMDPFGAVILVSGTLAPIAYHNGIHPAHFWMMVLVAFELGYLLPPVALNQILTRQVMGEAEMEKADAEVRGEGFFRRYERWNLPVIVMTIGMLIVAYGPLFFYSK</sequence>
<comment type="function">
    <text evidence="7">Part of the tripartite ATP-independent periplasmic (TRAP) transport system.</text>
</comment>
<keyword evidence="3 7" id="KW-0997">Cell inner membrane</keyword>
<keyword evidence="6 8" id="KW-0472">Membrane</keyword>
<name>A0A4Q7YNP8_9GAMM</name>
<dbReference type="GO" id="GO:0022857">
    <property type="term" value="F:transmembrane transporter activity"/>
    <property type="evidence" value="ECO:0007669"/>
    <property type="project" value="UniProtKB-UniRule"/>
</dbReference>
<keyword evidence="4 8" id="KW-0812">Transmembrane</keyword>
<evidence type="ECO:0000256" key="3">
    <source>
        <dbReference type="ARBA" id="ARBA00022519"/>
    </source>
</evidence>
<feature type="transmembrane region" description="Helical" evidence="8">
    <location>
        <begin position="542"/>
        <end position="562"/>
    </location>
</feature>
<comment type="caution">
    <text evidence="10">The sequence shown here is derived from an EMBL/GenBank/DDBJ whole genome shotgun (WGS) entry which is preliminary data.</text>
</comment>
<keyword evidence="11" id="KW-1185">Reference proteome</keyword>
<keyword evidence="7" id="KW-0813">Transport</keyword>
<feature type="transmembrane region" description="Helical" evidence="8">
    <location>
        <begin position="677"/>
        <end position="697"/>
    </location>
</feature>
<dbReference type="InterPro" id="IPR004681">
    <property type="entry name" value="TRAP_DctM"/>
</dbReference>
<dbReference type="InterPro" id="IPR010656">
    <property type="entry name" value="DctM"/>
</dbReference>
<dbReference type="GO" id="GO:0005886">
    <property type="term" value="C:plasma membrane"/>
    <property type="evidence" value="ECO:0007669"/>
    <property type="project" value="UniProtKB-SubCell"/>
</dbReference>
<dbReference type="Proteomes" id="UP000292423">
    <property type="component" value="Unassembled WGS sequence"/>
</dbReference>
<evidence type="ECO:0000256" key="7">
    <source>
        <dbReference type="RuleBase" id="RU369079"/>
    </source>
</evidence>
<evidence type="ECO:0000256" key="2">
    <source>
        <dbReference type="ARBA" id="ARBA00022475"/>
    </source>
</evidence>
<protein>
    <submittedName>
        <fullName evidence="10">TRAP-type C4-dicarboxylate transport system permease large subunit</fullName>
    </submittedName>
</protein>
<keyword evidence="2" id="KW-1003">Cell membrane</keyword>
<evidence type="ECO:0000256" key="8">
    <source>
        <dbReference type="SAM" id="Phobius"/>
    </source>
</evidence>
<gene>
    <name evidence="10" type="ORF">EV700_2203</name>
</gene>
<dbReference type="PANTHER" id="PTHR33362:SF7">
    <property type="entry name" value="SLL1103 PROTEIN"/>
    <property type="match status" value="1"/>
</dbReference>
<feature type="transmembrane region" description="Helical" evidence="8">
    <location>
        <begin position="623"/>
        <end position="642"/>
    </location>
</feature>
<evidence type="ECO:0000313" key="10">
    <source>
        <dbReference type="EMBL" id="RZU38275.1"/>
    </source>
</evidence>
<feature type="transmembrane region" description="Helical" evidence="8">
    <location>
        <begin position="15"/>
        <end position="37"/>
    </location>
</feature>
<feature type="domain" description="TRAP C4-dicarboxylate transport system permease DctM subunit" evidence="9">
    <location>
        <begin position="340"/>
        <end position="662"/>
    </location>
</feature>
<evidence type="ECO:0000256" key="5">
    <source>
        <dbReference type="ARBA" id="ARBA00022989"/>
    </source>
</evidence>
<comment type="subcellular location">
    <subcellularLocation>
        <location evidence="1 7">Cell inner membrane</location>
        <topology evidence="1 7">Multi-pass membrane protein</topology>
    </subcellularLocation>
</comment>
<feature type="transmembrane region" description="Helical" evidence="8">
    <location>
        <begin position="339"/>
        <end position="370"/>
    </location>
</feature>
<dbReference type="RefSeq" id="WP_130413711.1">
    <property type="nucleotide sequence ID" value="NZ_SHKX01000013.1"/>
</dbReference>
<evidence type="ECO:0000256" key="6">
    <source>
        <dbReference type="ARBA" id="ARBA00023136"/>
    </source>
</evidence>
<evidence type="ECO:0000313" key="11">
    <source>
        <dbReference type="Proteomes" id="UP000292423"/>
    </source>
</evidence>
<feature type="transmembrane region" description="Helical" evidence="8">
    <location>
        <begin position="303"/>
        <end position="319"/>
    </location>
</feature>
<keyword evidence="5 8" id="KW-1133">Transmembrane helix</keyword>
<accession>A0A4Q7YNP8</accession>
<organism evidence="10 11">
    <name type="scientific">Fluviicoccus keumensis</name>
    <dbReference type="NCBI Taxonomy" id="1435465"/>
    <lineage>
        <taxon>Bacteria</taxon>
        <taxon>Pseudomonadati</taxon>
        <taxon>Pseudomonadota</taxon>
        <taxon>Gammaproteobacteria</taxon>
        <taxon>Moraxellales</taxon>
        <taxon>Moraxellaceae</taxon>
        <taxon>Fluviicoccus</taxon>
    </lineage>
</organism>
<dbReference type="PANTHER" id="PTHR33362">
    <property type="entry name" value="SIALIC ACID TRAP TRANSPORTER PERMEASE PROTEIN SIAT-RELATED"/>
    <property type="match status" value="1"/>
</dbReference>
<feature type="transmembrane region" description="Helical" evidence="8">
    <location>
        <begin position="461"/>
        <end position="482"/>
    </location>
</feature>
<feature type="transmembrane region" description="Helical" evidence="8">
    <location>
        <begin position="260"/>
        <end position="282"/>
    </location>
</feature>